<dbReference type="Proteomes" id="UP001293254">
    <property type="component" value="Unassembled WGS sequence"/>
</dbReference>
<gene>
    <name evidence="1" type="ORF">Salat_2729800</name>
</gene>
<name>A0AAE1XKL6_9LAMI</name>
<reference evidence="1" key="1">
    <citation type="submission" date="2020-06" db="EMBL/GenBank/DDBJ databases">
        <authorList>
            <person name="Li T."/>
            <person name="Hu X."/>
            <person name="Zhang T."/>
            <person name="Song X."/>
            <person name="Zhang H."/>
            <person name="Dai N."/>
            <person name="Sheng W."/>
            <person name="Hou X."/>
            <person name="Wei L."/>
        </authorList>
    </citation>
    <scope>NUCLEOTIDE SEQUENCE</scope>
    <source>
        <strain evidence="1">3651</strain>
        <tissue evidence="1">Leaf</tissue>
    </source>
</reference>
<proteinExistence type="predicted"/>
<dbReference type="EMBL" id="JACGWO010000012">
    <property type="protein sequence ID" value="KAK4413173.1"/>
    <property type="molecule type" value="Genomic_DNA"/>
</dbReference>
<keyword evidence="2" id="KW-1185">Reference proteome</keyword>
<evidence type="ECO:0000313" key="2">
    <source>
        <dbReference type="Proteomes" id="UP001293254"/>
    </source>
</evidence>
<evidence type="ECO:0000313" key="1">
    <source>
        <dbReference type="EMBL" id="KAK4413173.1"/>
    </source>
</evidence>
<accession>A0AAE1XKL6</accession>
<organism evidence="1 2">
    <name type="scientific">Sesamum alatum</name>
    <dbReference type="NCBI Taxonomy" id="300844"/>
    <lineage>
        <taxon>Eukaryota</taxon>
        <taxon>Viridiplantae</taxon>
        <taxon>Streptophyta</taxon>
        <taxon>Embryophyta</taxon>
        <taxon>Tracheophyta</taxon>
        <taxon>Spermatophyta</taxon>
        <taxon>Magnoliopsida</taxon>
        <taxon>eudicotyledons</taxon>
        <taxon>Gunneridae</taxon>
        <taxon>Pentapetalae</taxon>
        <taxon>asterids</taxon>
        <taxon>lamiids</taxon>
        <taxon>Lamiales</taxon>
        <taxon>Pedaliaceae</taxon>
        <taxon>Sesamum</taxon>
    </lineage>
</organism>
<comment type="caution">
    <text evidence="1">The sequence shown here is derived from an EMBL/GenBank/DDBJ whole genome shotgun (WGS) entry which is preliminary data.</text>
</comment>
<reference evidence="1" key="2">
    <citation type="journal article" date="2024" name="Plant">
        <title>Genomic evolution and insights into agronomic trait innovations of Sesamum species.</title>
        <authorList>
            <person name="Miao H."/>
            <person name="Wang L."/>
            <person name="Qu L."/>
            <person name="Liu H."/>
            <person name="Sun Y."/>
            <person name="Le M."/>
            <person name="Wang Q."/>
            <person name="Wei S."/>
            <person name="Zheng Y."/>
            <person name="Lin W."/>
            <person name="Duan Y."/>
            <person name="Cao H."/>
            <person name="Xiong S."/>
            <person name="Wang X."/>
            <person name="Wei L."/>
            <person name="Li C."/>
            <person name="Ma Q."/>
            <person name="Ju M."/>
            <person name="Zhao R."/>
            <person name="Li G."/>
            <person name="Mu C."/>
            <person name="Tian Q."/>
            <person name="Mei H."/>
            <person name="Zhang T."/>
            <person name="Gao T."/>
            <person name="Zhang H."/>
        </authorList>
    </citation>
    <scope>NUCLEOTIDE SEQUENCE</scope>
    <source>
        <strain evidence="1">3651</strain>
    </source>
</reference>
<protein>
    <submittedName>
        <fullName evidence="1">Uncharacterized protein</fullName>
    </submittedName>
</protein>
<sequence>MIRWKGLGFFDHGGSSTPCCSAGVSSPASSAQSVGCYLPDKVLTFLSPTLVDVPLFAPMGIDCPSLSPDSFGSCARWGRGRGLGWGCRPLGGSHSFFPGKKRPLPSTFTRVPDSRPPKKPNLGPSQFKFEASWARYAECAEIISDAWLRGQLGESRFVAVDCLAQCSEALSLWSNSRFQGVKRRLKWLEQRICQLELSQWSVGVATELSDC</sequence>
<dbReference type="AlphaFoldDB" id="A0AAE1XKL6"/>